<comment type="similarity">
    <text evidence="2 7">Belongs to the FPP/GGPP synthase family.</text>
</comment>
<keyword evidence="6" id="KW-0414">Isoprene biosynthesis</keyword>
<dbReference type="InterPro" id="IPR000092">
    <property type="entry name" value="Polyprenyl_synt"/>
</dbReference>
<evidence type="ECO:0000313" key="8">
    <source>
        <dbReference type="EMBL" id="MDQ0274178.1"/>
    </source>
</evidence>
<dbReference type="PANTHER" id="PTHR43281">
    <property type="entry name" value="FARNESYL DIPHOSPHATE SYNTHASE"/>
    <property type="match status" value="1"/>
</dbReference>
<keyword evidence="5" id="KW-0460">Magnesium</keyword>
<evidence type="ECO:0000256" key="6">
    <source>
        <dbReference type="ARBA" id="ARBA00023229"/>
    </source>
</evidence>
<dbReference type="EC" id="2.5.1.10" evidence="8"/>
<dbReference type="EC" id="2.5.1.1" evidence="8"/>
<dbReference type="Pfam" id="PF00348">
    <property type="entry name" value="polyprenyl_synt"/>
    <property type="match status" value="1"/>
</dbReference>
<dbReference type="GO" id="GO:0004337">
    <property type="term" value="F:(2E,6E)-farnesyl diphosphate synthase activity"/>
    <property type="evidence" value="ECO:0007669"/>
    <property type="project" value="UniProtKB-EC"/>
</dbReference>
<dbReference type="InterPro" id="IPR033749">
    <property type="entry name" value="Polyprenyl_synt_CS"/>
</dbReference>
<accession>A0ABU0ASK5</accession>
<dbReference type="PANTHER" id="PTHR43281:SF1">
    <property type="entry name" value="FARNESYL DIPHOSPHATE SYNTHASE"/>
    <property type="match status" value="1"/>
</dbReference>
<dbReference type="SFLD" id="SFLDS00005">
    <property type="entry name" value="Isoprenoid_Synthase_Type_I"/>
    <property type="match status" value="1"/>
</dbReference>
<sequence>MSDYENLIKIIDENLYNSIPNTDDYQKIIYESIKYSLSSGGKRIRPLLTLISYKIFSGDNSYEKIIPYACAIEYIHTYSLIHDDLPGMDNDDMRRGKPTNHKVYNEAVAILAGDGLLNLAAETISKRLDKLTDLDEIKNGIKAMKYIFTCSGIQGMVAGQTIDIGLKESDMSRDVFESMYRLKTGALIRAALVCGAIIAGADDSEIIALERYGNSIGLAYQVKDDILDYESDINSKNMTLSRILNKDELKDFMQEIYQETLNSLKTIDRNTNELLEIAKQLMNRSY</sequence>
<dbReference type="EMBL" id="JAUSTN010000001">
    <property type="protein sequence ID" value="MDQ0274178.1"/>
    <property type="molecule type" value="Genomic_DNA"/>
</dbReference>
<dbReference type="EC" id="2.5.1.29" evidence="8"/>
<keyword evidence="4" id="KW-0479">Metal-binding</keyword>
<dbReference type="GO" id="GO:0004161">
    <property type="term" value="F:dimethylallyltranstransferase activity"/>
    <property type="evidence" value="ECO:0007669"/>
    <property type="project" value="UniProtKB-EC"/>
</dbReference>
<dbReference type="RefSeq" id="WP_023056389.1">
    <property type="nucleotide sequence ID" value="NZ_JAUSTN010000001.1"/>
</dbReference>
<protein>
    <submittedName>
        <fullName evidence="8">Geranylgeranyl diphosphate synthase type II</fullName>
        <ecNumber evidence="8">2.5.1.1</ecNumber>
        <ecNumber evidence="8">2.5.1.10</ecNumber>
        <ecNumber evidence="8">2.5.1.29</ecNumber>
    </submittedName>
</protein>
<keyword evidence="3 7" id="KW-0808">Transferase</keyword>
<evidence type="ECO:0000256" key="4">
    <source>
        <dbReference type="ARBA" id="ARBA00022723"/>
    </source>
</evidence>
<evidence type="ECO:0000313" key="9">
    <source>
        <dbReference type="Proteomes" id="UP001236559"/>
    </source>
</evidence>
<dbReference type="Proteomes" id="UP001236559">
    <property type="component" value="Unassembled WGS sequence"/>
</dbReference>
<evidence type="ECO:0000256" key="2">
    <source>
        <dbReference type="ARBA" id="ARBA00006706"/>
    </source>
</evidence>
<comment type="cofactor">
    <cofactor evidence="1">
        <name>Mg(2+)</name>
        <dbReference type="ChEBI" id="CHEBI:18420"/>
    </cofactor>
</comment>
<organism evidence="8 9">
    <name type="scientific">Peptoniphilus koenoeneniae</name>
    <dbReference type="NCBI Taxonomy" id="507751"/>
    <lineage>
        <taxon>Bacteria</taxon>
        <taxon>Bacillati</taxon>
        <taxon>Bacillota</taxon>
        <taxon>Tissierellia</taxon>
        <taxon>Tissierellales</taxon>
        <taxon>Peptoniphilaceae</taxon>
        <taxon>Peptoniphilus</taxon>
    </lineage>
</organism>
<proteinExistence type="inferred from homology"/>
<dbReference type="InterPro" id="IPR008949">
    <property type="entry name" value="Isoprenoid_synthase_dom_sf"/>
</dbReference>
<dbReference type="PROSITE" id="PS00444">
    <property type="entry name" value="POLYPRENYL_SYNTHASE_2"/>
    <property type="match status" value="1"/>
</dbReference>
<dbReference type="CDD" id="cd00685">
    <property type="entry name" value="Trans_IPPS_HT"/>
    <property type="match status" value="1"/>
</dbReference>
<comment type="caution">
    <text evidence="8">The sequence shown here is derived from an EMBL/GenBank/DDBJ whole genome shotgun (WGS) entry which is preliminary data.</text>
</comment>
<keyword evidence="9" id="KW-1185">Reference proteome</keyword>
<name>A0ABU0ASK5_9FIRM</name>
<dbReference type="SUPFAM" id="SSF48576">
    <property type="entry name" value="Terpenoid synthases"/>
    <property type="match status" value="1"/>
</dbReference>
<dbReference type="Gene3D" id="1.10.600.10">
    <property type="entry name" value="Farnesyl Diphosphate Synthase"/>
    <property type="match status" value="1"/>
</dbReference>
<evidence type="ECO:0000256" key="7">
    <source>
        <dbReference type="RuleBase" id="RU004466"/>
    </source>
</evidence>
<dbReference type="PROSITE" id="PS00723">
    <property type="entry name" value="POLYPRENYL_SYNTHASE_1"/>
    <property type="match status" value="1"/>
</dbReference>
<dbReference type="SFLD" id="SFLDG01017">
    <property type="entry name" value="Polyprenyl_Transferase_Like"/>
    <property type="match status" value="1"/>
</dbReference>
<dbReference type="GO" id="GO:0004311">
    <property type="term" value="F:geranylgeranyl diphosphate synthase activity"/>
    <property type="evidence" value="ECO:0007669"/>
    <property type="project" value="UniProtKB-EC"/>
</dbReference>
<evidence type="ECO:0000256" key="3">
    <source>
        <dbReference type="ARBA" id="ARBA00022679"/>
    </source>
</evidence>
<reference evidence="8 9" key="1">
    <citation type="submission" date="2023-07" db="EMBL/GenBank/DDBJ databases">
        <title>Genomic Encyclopedia of Type Strains, Phase IV (KMG-IV): sequencing the most valuable type-strain genomes for metagenomic binning, comparative biology and taxonomic classification.</title>
        <authorList>
            <person name="Goeker M."/>
        </authorList>
    </citation>
    <scope>NUCLEOTIDE SEQUENCE [LARGE SCALE GENOMIC DNA]</scope>
    <source>
        <strain evidence="8 9">DSM 22616</strain>
    </source>
</reference>
<evidence type="ECO:0000256" key="5">
    <source>
        <dbReference type="ARBA" id="ARBA00022842"/>
    </source>
</evidence>
<evidence type="ECO:0000256" key="1">
    <source>
        <dbReference type="ARBA" id="ARBA00001946"/>
    </source>
</evidence>
<gene>
    <name evidence="8" type="ORF">J2S72_000174</name>
</gene>